<keyword evidence="12" id="KW-1185">Reference proteome</keyword>
<gene>
    <name evidence="11" type="ORF">H8B19_05535</name>
</gene>
<feature type="domain" description="CusB-like three alpha-helical bundle" evidence="7">
    <location>
        <begin position="152"/>
        <end position="203"/>
    </location>
</feature>
<dbReference type="PANTHER" id="PTHR30097:SF15">
    <property type="entry name" value="CATION EFFLUX SYSTEM PROTEIN CUSB"/>
    <property type="match status" value="1"/>
</dbReference>
<dbReference type="InterPro" id="IPR006143">
    <property type="entry name" value="RND_pump_MFP"/>
</dbReference>
<dbReference type="AlphaFoldDB" id="A0A8J6ITV3"/>
<organism evidence="11 12">
    <name type="scientific">Neptunicella marina</name>
    <dbReference type="NCBI Taxonomy" id="2125989"/>
    <lineage>
        <taxon>Bacteria</taxon>
        <taxon>Pseudomonadati</taxon>
        <taxon>Pseudomonadota</taxon>
        <taxon>Gammaproteobacteria</taxon>
        <taxon>Alteromonadales</taxon>
        <taxon>Alteromonadaceae</taxon>
        <taxon>Neptunicella</taxon>
    </lineage>
</organism>
<evidence type="ECO:0000259" key="6">
    <source>
        <dbReference type="Pfam" id="PF19335"/>
    </source>
</evidence>
<name>A0A8J6ITV3_9ALTE</name>
<evidence type="ECO:0000259" key="8">
    <source>
        <dbReference type="Pfam" id="PF25919"/>
    </source>
</evidence>
<dbReference type="Pfam" id="PF19335">
    <property type="entry name" value="HMBD"/>
    <property type="match status" value="1"/>
</dbReference>
<dbReference type="PANTHER" id="PTHR30097">
    <property type="entry name" value="CATION EFFLUX SYSTEM PROTEIN CUSB"/>
    <property type="match status" value="1"/>
</dbReference>
<dbReference type="GO" id="GO:0046914">
    <property type="term" value="F:transition metal ion binding"/>
    <property type="evidence" value="ECO:0007669"/>
    <property type="project" value="TreeGrafter"/>
</dbReference>
<dbReference type="Pfam" id="PF25869">
    <property type="entry name" value="3HB_CusB"/>
    <property type="match status" value="1"/>
</dbReference>
<reference evidence="11" key="2">
    <citation type="submission" date="2020-08" db="EMBL/GenBank/DDBJ databases">
        <authorList>
            <person name="Lai Q."/>
        </authorList>
    </citation>
    <scope>NUCLEOTIDE SEQUENCE</scope>
    <source>
        <strain evidence="11">S27-2</strain>
    </source>
</reference>
<dbReference type="GO" id="GO:0060003">
    <property type="term" value="P:copper ion export"/>
    <property type="evidence" value="ECO:0007669"/>
    <property type="project" value="TreeGrafter"/>
</dbReference>
<feature type="signal peptide" evidence="5">
    <location>
        <begin position="1"/>
        <end position="21"/>
    </location>
</feature>
<keyword evidence="3 5" id="KW-0732">Signal</keyword>
<dbReference type="GO" id="GO:0016020">
    <property type="term" value="C:membrane"/>
    <property type="evidence" value="ECO:0007669"/>
    <property type="project" value="InterPro"/>
</dbReference>
<accession>A0A8J6ITV3</accession>
<feature type="chain" id="PRO_5035302282" evidence="5">
    <location>
        <begin position="22"/>
        <end position="402"/>
    </location>
</feature>
<feature type="domain" description="CzcB-like C-terminal circularly permuted SH3-like" evidence="10">
    <location>
        <begin position="326"/>
        <end position="384"/>
    </location>
</feature>
<evidence type="ECO:0000256" key="1">
    <source>
        <dbReference type="ARBA" id="ARBA00009477"/>
    </source>
</evidence>
<sequence length="402" mass="45459">MRSFVILFLMVWVQAMPVAIAAEQQHEFTAELEQQHTRYMCPMHHHIVRDHPGKCPICGMDLQPKTQQNSMQMQPMVDVRGDMQQAMNIVTAPVMRGDMWKYIKTFGQIQVDESRISHVHPRMSGWIEKLNVDTEGQTVKKGQLLYTLYSPDLVVAQDDFLQAQKNLSGSNRDYLLSQAKRRLSLLGVDPSFIATLEKEGKTRYSVPFYATQSGVITRLSVRQGMYVEPAREMLAIADLTHLWVLADVFENQFDWLKLGKPADIHLPSIGIEAAEASIEYIYPRLDPVSRSIKVRLNLVNPLMRIKPGMTAEVAIYGGPKKDVLNIPLQAVLQSGNKNRVVVQKEDGSFVVQEVELGMQVNQRVEILSGLTEQQKVVVSGQFLIDAEANLDAAINRMQSHQH</sequence>
<reference evidence="11" key="1">
    <citation type="journal article" date="2018" name="Int. J. Syst. Evol. Microbiol.">
        <title>Neptunicella marina gen. nov., sp. nov., isolated from surface seawater.</title>
        <authorList>
            <person name="Liu X."/>
            <person name="Lai Q."/>
            <person name="Du Y."/>
            <person name="Zhang X."/>
            <person name="Liu Z."/>
            <person name="Sun F."/>
            <person name="Shao Z."/>
        </authorList>
    </citation>
    <scope>NUCLEOTIDE SEQUENCE</scope>
    <source>
        <strain evidence="11">S27-2</strain>
    </source>
</reference>
<comment type="caution">
    <text evidence="11">The sequence shown here is derived from an EMBL/GenBank/DDBJ whole genome shotgun (WGS) entry which is preliminary data.</text>
</comment>
<keyword evidence="2" id="KW-0813">Transport</keyword>
<evidence type="ECO:0000259" key="10">
    <source>
        <dbReference type="Pfam" id="PF25975"/>
    </source>
</evidence>
<dbReference type="RefSeq" id="WP_186505801.1">
    <property type="nucleotide sequence ID" value="NZ_JACNEP010000003.1"/>
</dbReference>
<evidence type="ECO:0000313" key="11">
    <source>
        <dbReference type="EMBL" id="MBC3765328.1"/>
    </source>
</evidence>
<dbReference type="InterPro" id="IPR051909">
    <property type="entry name" value="MFP_Cation_Efflux"/>
</dbReference>
<dbReference type="InterPro" id="IPR058790">
    <property type="entry name" value="BSH_CusB"/>
</dbReference>
<dbReference type="InterPro" id="IPR058791">
    <property type="entry name" value="3HB_CusB"/>
</dbReference>
<dbReference type="GO" id="GO:0022857">
    <property type="term" value="F:transmembrane transporter activity"/>
    <property type="evidence" value="ECO:0007669"/>
    <property type="project" value="InterPro"/>
</dbReference>
<dbReference type="Pfam" id="PF25954">
    <property type="entry name" value="Beta-barrel_RND_2"/>
    <property type="match status" value="1"/>
</dbReference>
<proteinExistence type="inferred from homology"/>
<dbReference type="FunFam" id="2.40.420.20:FF:000003">
    <property type="entry name" value="Cation efflux system protein cusB"/>
    <property type="match status" value="1"/>
</dbReference>
<feature type="domain" description="Heavy metal binding" evidence="6">
    <location>
        <begin position="39"/>
        <end position="65"/>
    </location>
</feature>
<evidence type="ECO:0000256" key="2">
    <source>
        <dbReference type="ARBA" id="ARBA00022448"/>
    </source>
</evidence>
<evidence type="ECO:0000256" key="5">
    <source>
        <dbReference type="SAM" id="SignalP"/>
    </source>
</evidence>
<feature type="domain" description="CusB-like barrel-sandwich hybrid" evidence="8">
    <location>
        <begin position="117"/>
        <end position="237"/>
    </location>
</feature>
<evidence type="ECO:0000256" key="3">
    <source>
        <dbReference type="ARBA" id="ARBA00022729"/>
    </source>
</evidence>
<evidence type="ECO:0000259" key="9">
    <source>
        <dbReference type="Pfam" id="PF25954"/>
    </source>
</evidence>
<feature type="domain" description="CusB-like beta-barrel" evidence="9">
    <location>
        <begin position="242"/>
        <end position="315"/>
    </location>
</feature>
<evidence type="ECO:0000313" key="12">
    <source>
        <dbReference type="Proteomes" id="UP000601768"/>
    </source>
</evidence>
<dbReference type="EMBL" id="JACNEP010000003">
    <property type="protein sequence ID" value="MBC3765328.1"/>
    <property type="molecule type" value="Genomic_DNA"/>
</dbReference>
<protein>
    <submittedName>
        <fullName evidence="11">Efflux RND transporter periplasmic adaptor subunit</fullName>
    </submittedName>
</protein>
<evidence type="ECO:0000259" key="7">
    <source>
        <dbReference type="Pfam" id="PF25869"/>
    </source>
</evidence>
<dbReference type="Pfam" id="PF25919">
    <property type="entry name" value="BSH_CusB"/>
    <property type="match status" value="1"/>
</dbReference>
<comment type="similarity">
    <text evidence="1">Belongs to the membrane fusion protein (MFP) (TC 8.A.1) family.</text>
</comment>
<dbReference type="Gene3D" id="2.40.30.170">
    <property type="match status" value="1"/>
</dbReference>
<dbReference type="InterPro" id="IPR058792">
    <property type="entry name" value="Beta-barrel_RND_2"/>
</dbReference>
<dbReference type="Proteomes" id="UP000601768">
    <property type="component" value="Unassembled WGS sequence"/>
</dbReference>
<dbReference type="Gene3D" id="2.40.50.100">
    <property type="match status" value="1"/>
</dbReference>
<dbReference type="GO" id="GO:0030288">
    <property type="term" value="C:outer membrane-bounded periplasmic space"/>
    <property type="evidence" value="ECO:0007669"/>
    <property type="project" value="TreeGrafter"/>
</dbReference>
<dbReference type="InterPro" id="IPR058649">
    <property type="entry name" value="CzcB_C"/>
</dbReference>
<keyword evidence="4" id="KW-0406">Ion transport</keyword>
<dbReference type="NCBIfam" id="TIGR01730">
    <property type="entry name" value="RND_mfp"/>
    <property type="match status" value="1"/>
</dbReference>
<dbReference type="Gene3D" id="2.40.420.20">
    <property type="match status" value="1"/>
</dbReference>
<evidence type="ECO:0000256" key="4">
    <source>
        <dbReference type="ARBA" id="ARBA00023065"/>
    </source>
</evidence>
<dbReference type="SUPFAM" id="SSF111369">
    <property type="entry name" value="HlyD-like secretion proteins"/>
    <property type="match status" value="1"/>
</dbReference>
<dbReference type="InterPro" id="IPR045800">
    <property type="entry name" value="HMBD"/>
</dbReference>
<dbReference type="GO" id="GO:0015679">
    <property type="term" value="P:plasma membrane copper ion transport"/>
    <property type="evidence" value="ECO:0007669"/>
    <property type="project" value="TreeGrafter"/>
</dbReference>
<dbReference type="Pfam" id="PF25975">
    <property type="entry name" value="CzcB_C"/>
    <property type="match status" value="1"/>
</dbReference>